<comment type="caution">
    <text evidence="1">The sequence shown here is derived from an EMBL/GenBank/DDBJ whole genome shotgun (WGS) entry which is preliminary data.</text>
</comment>
<evidence type="ECO:0000313" key="1">
    <source>
        <dbReference type="EMBL" id="CAH2399903.1"/>
    </source>
</evidence>
<name>A0ABN8JQE8_9HYPH</name>
<dbReference type="EMBL" id="CAKXZT010000117">
    <property type="protein sequence ID" value="CAH2399903.1"/>
    <property type="molecule type" value="Genomic_DNA"/>
</dbReference>
<keyword evidence="2" id="KW-1185">Reference proteome</keyword>
<accession>A0ABN8JQE8</accession>
<proteinExistence type="predicted"/>
<dbReference type="Proteomes" id="UP001153050">
    <property type="component" value="Unassembled WGS sequence"/>
</dbReference>
<organism evidence="1 2">
    <name type="scientific">Mesorhizobium escarrei</name>
    <dbReference type="NCBI Taxonomy" id="666018"/>
    <lineage>
        <taxon>Bacteria</taxon>
        <taxon>Pseudomonadati</taxon>
        <taxon>Pseudomonadota</taxon>
        <taxon>Alphaproteobacteria</taxon>
        <taxon>Hyphomicrobiales</taxon>
        <taxon>Phyllobacteriaceae</taxon>
        <taxon>Mesorhizobium</taxon>
    </lineage>
</organism>
<protein>
    <submittedName>
        <fullName evidence="1">Uncharacterized protein</fullName>
    </submittedName>
</protein>
<evidence type="ECO:0000313" key="2">
    <source>
        <dbReference type="Proteomes" id="UP001153050"/>
    </source>
</evidence>
<gene>
    <name evidence="1" type="ORF">MES5069_230234</name>
</gene>
<sequence length="64" mass="7233">MLKLQCTRESRASAPGFFMKKPRNSGVFSTLLTLFDLVAEALLSKVRFLPDESYVPVSHGREFL</sequence>
<reference evidence="1 2" key="1">
    <citation type="submission" date="2022-03" db="EMBL/GenBank/DDBJ databases">
        <authorList>
            <person name="Brunel B."/>
        </authorList>
    </citation>
    <scope>NUCLEOTIDE SEQUENCE [LARGE SCALE GENOMIC DNA]</scope>
    <source>
        <strain evidence="1">STM5069sample</strain>
    </source>
</reference>